<proteinExistence type="predicted"/>
<dbReference type="Gene3D" id="1.25.40.180">
    <property type="match status" value="1"/>
</dbReference>
<dbReference type="InterPro" id="IPR003307">
    <property type="entry name" value="W2_domain"/>
</dbReference>
<dbReference type="RefSeq" id="XP_016461926.1">
    <property type="nucleotide sequence ID" value="XM_016606440.1"/>
</dbReference>
<dbReference type="InterPro" id="IPR051245">
    <property type="entry name" value="eIF5-mimic_regulator"/>
</dbReference>
<dbReference type="InterPro" id="IPR016024">
    <property type="entry name" value="ARM-type_fold"/>
</dbReference>
<protein>
    <submittedName>
        <fullName evidence="3">Uncharacterized protein LOC107785200 isoform X1</fullName>
    </submittedName>
    <submittedName>
        <fullName evidence="3">Uncharacterized protein isoform X1</fullName>
    </submittedName>
</protein>
<name>A0A1S3ZBZ0_TOBAC</name>
<reference evidence="2" key="1">
    <citation type="journal article" date="2014" name="Nat. Commun.">
        <title>The tobacco genome sequence and its comparison with those of tomato and potato.</title>
        <authorList>
            <person name="Sierro N."/>
            <person name="Battey J.N."/>
            <person name="Ouadi S."/>
            <person name="Bakaher N."/>
            <person name="Bovet L."/>
            <person name="Willig A."/>
            <person name="Goepfert S."/>
            <person name="Peitsch M.C."/>
            <person name="Ivanov N.V."/>
        </authorList>
    </citation>
    <scope>NUCLEOTIDE SEQUENCE [LARGE SCALE GENOMIC DNA]</scope>
</reference>
<keyword evidence="2" id="KW-1185">Reference proteome</keyword>
<reference evidence="3" key="2">
    <citation type="submission" date="2025-08" db="UniProtKB">
        <authorList>
            <consortium name="RefSeq"/>
        </authorList>
    </citation>
    <scope>IDENTIFICATION</scope>
    <source>
        <tissue evidence="3">Leaf</tissue>
    </source>
</reference>
<dbReference type="PROSITE" id="PS51363">
    <property type="entry name" value="W2"/>
    <property type="match status" value="1"/>
</dbReference>
<dbReference type="PANTHER" id="PTHR14208:SF2">
    <property type="entry name" value="PROTEIN KRASAVIETZ"/>
    <property type="match status" value="1"/>
</dbReference>
<dbReference type="RefSeq" id="XP_016461926.1">
    <property type="nucleotide sequence ID" value="XM_016606440.2"/>
</dbReference>
<gene>
    <name evidence="3" type="primary">LOC107785200</name>
</gene>
<evidence type="ECO:0000259" key="1">
    <source>
        <dbReference type="PROSITE" id="PS51363"/>
    </source>
</evidence>
<dbReference type="GO" id="GO:0005737">
    <property type="term" value="C:cytoplasm"/>
    <property type="evidence" value="ECO:0000318"/>
    <property type="project" value="GO_Central"/>
</dbReference>
<sequence>MSSAWDNIRLGVKEYKKLRDESLNKEVQLYKVKHSLLSLEKEVSELENSELYLGEQISKKRNECAEKAEMLPELESVYNASVRKLKNQEEIIKVFVGSLSGRQYFLSQLDTDAIIWIHEFVPTKKVKFVLGKSVKLAHAEAMKRDIKGFGDLTSGILYELDNGRFRELEKYQTRHRHVATPINMEALAKPTLSEHSNETEPLQYDWTNIIREKVEEIKAALTAKENASELIRTLKQHFKDSNWKDEKVVAFLWDDIIHAVQWPADPRECVAFAHCQVKTWKDVLIMVCTTKKLKRKLMYKVQDRCFDDEREGVFPIIVRCLYSENVLAKGTIRHWFNIGSNLKGRLSLVAGALCQRAEEEMILS</sequence>
<dbReference type="PaxDb" id="4097-A0A1S3ZBZ0"/>
<dbReference type="Proteomes" id="UP000790787">
    <property type="component" value="Chromosome 2"/>
</dbReference>
<feature type="domain" description="W2" evidence="1">
    <location>
        <begin position="193"/>
        <end position="364"/>
    </location>
</feature>
<evidence type="ECO:0000313" key="2">
    <source>
        <dbReference type="Proteomes" id="UP000790787"/>
    </source>
</evidence>
<evidence type="ECO:0000313" key="3">
    <source>
        <dbReference type="RefSeq" id="XP_016461926.1"/>
    </source>
</evidence>
<accession>A0A1S3ZBZ0</accession>
<dbReference type="OrthoDB" id="10275486at2759"/>
<organism evidence="2 3">
    <name type="scientific">Nicotiana tabacum</name>
    <name type="common">Common tobacco</name>
    <dbReference type="NCBI Taxonomy" id="4097"/>
    <lineage>
        <taxon>Eukaryota</taxon>
        <taxon>Viridiplantae</taxon>
        <taxon>Streptophyta</taxon>
        <taxon>Embryophyta</taxon>
        <taxon>Tracheophyta</taxon>
        <taxon>Spermatophyta</taxon>
        <taxon>Magnoliopsida</taxon>
        <taxon>eudicotyledons</taxon>
        <taxon>Gunneridae</taxon>
        <taxon>Pentapetalae</taxon>
        <taxon>asterids</taxon>
        <taxon>lamiids</taxon>
        <taxon>Solanales</taxon>
        <taxon>Solanaceae</taxon>
        <taxon>Nicotianoideae</taxon>
        <taxon>Nicotianeae</taxon>
        <taxon>Nicotiana</taxon>
    </lineage>
</organism>
<dbReference type="SUPFAM" id="SSF48371">
    <property type="entry name" value="ARM repeat"/>
    <property type="match status" value="1"/>
</dbReference>
<dbReference type="AlphaFoldDB" id="A0A1S3ZBZ0"/>
<dbReference type="KEGG" id="nta:107785200"/>
<dbReference type="GeneID" id="107785200"/>
<dbReference type="PANTHER" id="PTHR14208">
    <property type="entry name" value="BASIC LEUCINE ZIPPER AND W2 DOMAIN-CONTAINING PROTEIN"/>
    <property type="match status" value="1"/>
</dbReference>